<accession>A0A7X0WDF9</accession>
<reference evidence="1 2" key="1">
    <citation type="submission" date="2020-03" db="EMBL/GenBank/DDBJ databases">
        <title>Soil Listeria distribution.</title>
        <authorList>
            <person name="Liao J."/>
            <person name="Wiedmann M."/>
        </authorList>
    </citation>
    <scope>NUCLEOTIDE SEQUENCE [LARGE SCALE GENOMIC DNA]</scope>
    <source>
        <strain evidence="1 2">FSL L7-1833</strain>
    </source>
</reference>
<sequence length="134" mass="15291">MKSTTVKAEFSIEGERLDPAIITDLLQINPDETWRKGDSIPCKSIVRRSGNWSIATEFEASFDVNDQLSQIVNIIKPKKERLQNIREAYKLAYGFIIIIKIENNSKPAIHFDTDLINFVAEIKAEIGVDLYIYS</sequence>
<dbReference type="RefSeq" id="WP_185373938.1">
    <property type="nucleotide sequence ID" value="NZ_JAARNB010000002.1"/>
</dbReference>
<dbReference type="Pfam" id="PF14106">
    <property type="entry name" value="DUF4279"/>
    <property type="match status" value="1"/>
</dbReference>
<organism evidence="1 2">
    <name type="scientific">Listeria booriae</name>
    <dbReference type="NCBI Taxonomy" id="1552123"/>
    <lineage>
        <taxon>Bacteria</taxon>
        <taxon>Bacillati</taxon>
        <taxon>Bacillota</taxon>
        <taxon>Bacilli</taxon>
        <taxon>Bacillales</taxon>
        <taxon>Listeriaceae</taxon>
        <taxon>Listeria</taxon>
    </lineage>
</organism>
<dbReference type="InterPro" id="IPR025459">
    <property type="entry name" value="DUF4279"/>
</dbReference>
<dbReference type="Proteomes" id="UP000532866">
    <property type="component" value="Unassembled WGS sequence"/>
</dbReference>
<name>A0A7X0WDF9_9LIST</name>
<proteinExistence type="predicted"/>
<evidence type="ECO:0000313" key="2">
    <source>
        <dbReference type="Proteomes" id="UP000532866"/>
    </source>
</evidence>
<gene>
    <name evidence="1" type="ORF">HB759_09475</name>
</gene>
<dbReference type="AlphaFoldDB" id="A0A7X0WDF9"/>
<protein>
    <submittedName>
        <fullName evidence="1">DUF4279 domain-containing protein</fullName>
    </submittedName>
</protein>
<dbReference type="EMBL" id="JAAROL010000003">
    <property type="protein sequence ID" value="MBC1332160.1"/>
    <property type="molecule type" value="Genomic_DNA"/>
</dbReference>
<evidence type="ECO:0000313" key="1">
    <source>
        <dbReference type="EMBL" id="MBC1332160.1"/>
    </source>
</evidence>
<comment type="caution">
    <text evidence="1">The sequence shown here is derived from an EMBL/GenBank/DDBJ whole genome shotgun (WGS) entry which is preliminary data.</text>
</comment>